<reference evidence="1 2" key="1">
    <citation type="journal article" date="2016" name="Nat. Commun.">
        <title>Thousands of microbial genomes shed light on interconnected biogeochemical processes in an aquifer system.</title>
        <authorList>
            <person name="Anantharaman K."/>
            <person name="Brown C.T."/>
            <person name="Hug L.A."/>
            <person name="Sharon I."/>
            <person name="Castelle C.J."/>
            <person name="Probst A.J."/>
            <person name="Thomas B.C."/>
            <person name="Singh A."/>
            <person name="Wilkins M.J."/>
            <person name="Karaoz U."/>
            <person name="Brodie E.L."/>
            <person name="Williams K.H."/>
            <person name="Hubbard S.S."/>
            <person name="Banfield J.F."/>
        </authorList>
    </citation>
    <scope>NUCLEOTIDE SEQUENCE [LARGE SCALE GENOMIC DNA]</scope>
</reference>
<evidence type="ECO:0000313" key="1">
    <source>
        <dbReference type="EMBL" id="OHA26801.1"/>
    </source>
</evidence>
<dbReference type="AlphaFoldDB" id="A0A1G2MV19"/>
<name>A0A1G2MV19_9BACT</name>
<sequence length="131" mass="15235">MNIYLDIDGVLLTKQGEPASYLREFLDYIVQRHTPYWLTTHCKGDAGPTIAHLKRKLPPELHTYLEAVRPTNWDVLKTDAIDFTKDFRWLDDAVMQSEEEVLQNHNALHKLISIDLQGKPARLKEIIENQL</sequence>
<dbReference type="Proteomes" id="UP000177565">
    <property type="component" value="Unassembled WGS sequence"/>
</dbReference>
<accession>A0A1G2MV19</accession>
<evidence type="ECO:0000313" key="2">
    <source>
        <dbReference type="Proteomes" id="UP000177565"/>
    </source>
</evidence>
<protein>
    <recommendedName>
        <fullName evidence="3">FCP1 homology domain-containing protein</fullName>
    </recommendedName>
</protein>
<dbReference type="STRING" id="1802312.A3C06_01535"/>
<gene>
    <name evidence="1" type="ORF">A3C06_01535</name>
</gene>
<organism evidence="1 2">
    <name type="scientific">Candidatus Taylorbacteria bacterium RIFCSPHIGHO2_02_FULL_46_13</name>
    <dbReference type="NCBI Taxonomy" id="1802312"/>
    <lineage>
        <taxon>Bacteria</taxon>
        <taxon>Candidatus Tayloriibacteriota</taxon>
    </lineage>
</organism>
<dbReference type="EMBL" id="MHRQ01000016">
    <property type="protein sequence ID" value="OHA26801.1"/>
    <property type="molecule type" value="Genomic_DNA"/>
</dbReference>
<comment type="caution">
    <text evidence="1">The sequence shown here is derived from an EMBL/GenBank/DDBJ whole genome shotgun (WGS) entry which is preliminary data.</text>
</comment>
<evidence type="ECO:0008006" key="3">
    <source>
        <dbReference type="Google" id="ProtNLM"/>
    </source>
</evidence>
<proteinExistence type="predicted"/>